<dbReference type="InterPro" id="IPR036866">
    <property type="entry name" value="RibonucZ/Hydroxyglut_hydro"/>
</dbReference>
<dbReference type="Gene3D" id="3.60.15.10">
    <property type="entry name" value="Ribonuclease Z/Hydroxyacylglutathione hydrolase-like"/>
    <property type="match status" value="1"/>
</dbReference>
<dbReference type="PANTHER" id="PTHR43546:SF7">
    <property type="entry name" value="METALLO-BETA-LACTAMASE DOMAIN-CONTAINING PROTEIN"/>
    <property type="match status" value="1"/>
</dbReference>
<dbReference type="SUPFAM" id="SSF56281">
    <property type="entry name" value="Metallo-hydrolase/oxidoreductase"/>
    <property type="match status" value="1"/>
</dbReference>
<organism evidence="2">
    <name type="scientific">uncultured Mycobacteriales bacterium</name>
    <dbReference type="NCBI Taxonomy" id="581187"/>
    <lineage>
        <taxon>Bacteria</taxon>
        <taxon>Bacillati</taxon>
        <taxon>Actinomycetota</taxon>
        <taxon>Actinomycetes</taxon>
        <taxon>Mycobacteriales</taxon>
        <taxon>environmental samples</taxon>
    </lineage>
</organism>
<dbReference type="PANTHER" id="PTHR43546">
    <property type="entry name" value="UPF0173 METAL-DEPENDENT HYDROLASE MJ1163-RELATED"/>
    <property type="match status" value="1"/>
</dbReference>
<dbReference type="SMART" id="SM00849">
    <property type="entry name" value="Lactamase_B"/>
    <property type="match status" value="1"/>
</dbReference>
<evidence type="ECO:0000259" key="1">
    <source>
        <dbReference type="SMART" id="SM00849"/>
    </source>
</evidence>
<dbReference type="AlphaFoldDB" id="A0A6J4JM82"/>
<dbReference type="EMBL" id="CADCTP010000335">
    <property type="protein sequence ID" value="CAA9282163.1"/>
    <property type="molecule type" value="Genomic_DNA"/>
</dbReference>
<proteinExistence type="predicted"/>
<sequence>MEGLTFIGTATTLIRYAGITVLTDPNFLHRGQRAYLGKGLWSTRLTEPALAVEELPPLDAVVLSHLHGDHFDRVARRGLGRDAPVVTTPAAARRLSRWGFFCRPLQTWESWTLHKDDARLRVTALPGRHAPGALRKAFPPVMGSLLEFSGGGVPPLRLYLSGDTLVHDDLRQIAVRHPDLDLGVLHLGGTRVLGLLLTMDGRQGVDLLELLRPAVAVPIHHDDYGVFRSPLSDFLAEVDRRRPPSRVVTVGRGETMPLPVPEHWAN</sequence>
<protein>
    <recommendedName>
        <fullName evidence="1">Metallo-beta-lactamase domain-containing protein</fullName>
    </recommendedName>
</protein>
<gene>
    <name evidence="2" type="ORF">AVDCRST_MAG41-3642</name>
</gene>
<reference evidence="2" key="1">
    <citation type="submission" date="2020-02" db="EMBL/GenBank/DDBJ databases">
        <authorList>
            <person name="Meier V. D."/>
        </authorList>
    </citation>
    <scope>NUCLEOTIDE SEQUENCE</scope>
    <source>
        <strain evidence="2">AVDCRST_MAG41</strain>
    </source>
</reference>
<name>A0A6J4JM82_9ACTN</name>
<accession>A0A6J4JM82</accession>
<evidence type="ECO:0000313" key="2">
    <source>
        <dbReference type="EMBL" id="CAA9282163.1"/>
    </source>
</evidence>
<dbReference type="Pfam" id="PF12706">
    <property type="entry name" value="Lactamase_B_2"/>
    <property type="match status" value="1"/>
</dbReference>
<dbReference type="InterPro" id="IPR001279">
    <property type="entry name" value="Metallo-B-lactamas"/>
</dbReference>
<dbReference type="InterPro" id="IPR050114">
    <property type="entry name" value="UPF0173_UPF0282_UlaG_hydrolase"/>
</dbReference>
<feature type="domain" description="Metallo-beta-lactamase" evidence="1">
    <location>
        <begin position="8"/>
        <end position="220"/>
    </location>
</feature>